<dbReference type="GO" id="GO:0007059">
    <property type="term" value="P:chromosome segregation"/>
    <property type="evidence" value="ECO:0007669"/>
    <property type="project" value="UniProtKB-UniRule"/>
</dbReference>
<comment type="caution">
    <text evidence="13">The sequence shown here is derived from an EMBL/GenBank/DDBJ whole genome shotgun (WGS) entry which is preliminary data.</text>
</comment>
<sequence length="643" mass="69004">MTSSTDLAGFRVHLTAQRRSEDIDAALTRRGAEVFHCPSMVTTPVDRDDQLPGRTREVIAAAPEIVIVTTGIGLRGWLEAADAHGLKPELLAALAGARIIARGAKANGAIRAAGLEAEWTSPEETAEDVLRYLRGGDLAGRRVVVQYHGMGTDGLDEKLSAAGAEPLGVVVYRYVTPEDPGPVLRSVRESAAGRVDAVLFTAAGGSVEWLRAADEEQRAAIAALSRRGELGLFTVGPVTARPLEEAGLTVHLPPRNRLGAMLRQVAEWGIERTGRRAAAGLNAAADAEPAAGGGHPGGPNPPRRRAPAVSRARGGPGAGAADGPERHPGRQELGREFAEALRRYEEYLRYERSRSEETVRAYRSDLTDLFTAAQSAGRAAPGEVTLADLRDWLARSFERDTARTTMARRASGARSFFRWAENEGMVGANPASQLRSPRGGQTLPKVLSHADVEAVLAEIRRREEEDPRDPRTLRTRAVAELLYSAGLRISELCRLDLGDVSRERRTVTVTGKGDKQRTVPIGAPALAALEAWVRRGRPAWFHGGGAGAPPVQAAVFIGPRGGRADQRQLREDLNRVLDAATTQGASGAHVFRHTAATHMVEGGADIRAVQEMLGHSTLATTQIYTHVSVDRLARSYRSAHPRA</sequence>
<dbReference type="EMBL" id="JANAFB010000023">
    <property type="protein sequence ID" value="MCP3426337.1"/>
    <property type="molecule type" value="Genomic_DNA"/>
</dbReference>
<dbReference type="GO" id="GO:0006780">
    <property type="term" value="P:uroporphyrinogen III biosynthetic process"/>
    <property type="evidence" value="ECO:0007669"/>
    <property type="project" value="InterPro"/>
</dbReference>
<feature type="active site" evidence="9">
    <location>
        <position position="615"/>
    </location>
</feature>
<feature type="active site" evidence="9">
    <location>
        <position position="592"/>
    </location>
</feature>
<dbReference type="AlphaFoldDB" id="A0A9X2KHY7"/>
<dbReference type="GO" id="GO:0051301">
    <property type="term" value="P:cell division"/>
    <property type="evidence" value="ECO:0007669"/>
    <property type="project" value="UniProtKB-KW"/>
</dbReference>
<evidence type="ECO:0000256" key="1">
    <source>
        <dbReference type="ARBA" id="ARBA00004496"/>
    </source>
</evidence>
<dbReference type="GO" id="GO:0004852">
    <property type="term" value="F:uroporphyrinogen-III synthase activity"/>
    <property type="evidence" value="ECO:0007669"/>
    <property type="project" value="InterPro"/>
</dbReference>
<evidence type="ECO:0000256" key="9">
    <source>
        <dbReference type="HAMAP-Rule" id="MF_01808"/>
    </source>
</evidence>
<dbReference type="InterPro" id="IPR023009">
    <property type="entry name" value="Tyrosine_recombinase_XerC/XerD"/>
</dbReference>
<dbReference type="HAMAP" id="MF_01808">
    <property type="entry name" value="Recomb_XerC_XerD"/>
    <property type="match status" value="1"/>
</dbReference>
<dbReference type="GO" id="GO:0006313">
    <property type="term" value="P:DNA transposition"/>
    <property type="evidence" value="ECO:0007669"/>
    <property type="project" value="UniProtKB-UniRule"/>
</dbReference>
<protein>
    <recommendedName>
        <fullName evidence="9">Tyrosine recombinase XerC</fullName>
    </recommendedName>
</protein>
<evidence type="ECO:0000256" key="6">
    <source>
        <dbReference type="ARBA" id="ARBA00023125"/>
    </source>
</evidence>
<evidence type="ECO:0000256" key="7">
    <source>
        <dbReference type="ARBA" id="ARBA00023172"/>
    </source>
</evidence>
<proteinExistence type="inferred from homology"/>
<dbReference type="Pfam" id="PF00589">
    <property type="entry name" value="Phage_integrase"/>
    <property type="match status" value="1"/>
</dbReference>
<comment type="subunit">
    <text evidence="9">Forms a cyclic heterotetrameric complex composed of two molecules of XerC and two molecules of XerD.</text>
</comment>
<name>A0A9X2KHY7_9MICC</name>
<reference evidence="13" key="1">
    <citation type="submission" date="2022-06" db="EMBL/GenBank/DDBJ databases">
        <title>Rothia sp. isolated from sandalwood seedling.</title>
        <authorList>
            <person name="Tuikhar N."/>
            <person name="Kirdat K."/>
            <person name="Thorat V."/>
            <person name="Swetha P."/>
            <person name="Padma S."/>
            <person name="Sundararaj R."/>
            <person name="Yadav A."/>
        </authorList>
    </citation>
    <scope>NUCLEOTIDE SEQUENCE</scope>
    <source>
        <strain evidence="13">AR01</strain>
    </source>
</reference>
<dbReference type="InterPro" id="IPR003754">
    <property type="entry name" value="4pyrrol_synth_uPrphyn_synth"/>
</dbReference>
<dbReference type="InterPro" id="IPR044068">
    <property type="entry name" value="CB"/>
</dbReference>
<evidence type="ECO:0000256" key="3">
    <source>
        <dbReference type="ARBA" id="ARBA00022618"/>
    </source>
</evidence>
<feature type="domain" description="Tyr recombinase" evidence="11">
    <location>
        <begin position="442"/>
        <end position="637"/>
    </location>
</feature>
<comment type="subcellular location">
    <subcellularLocation>
        <location evidence="1 9">Cytoplasm</location>
    </subcellularLocation>
</comment>
<dbReference type="SUPFAM" id="SSF56349">
    <property type="entry name" value="DNA breaking-rejoining enzymes"/>
    <property type="match status" value="1"/>
</dbReference>
<evidence type="ECO:0000259" key="12">
    <source>
        <dbReference type="PROSITE" id="PS51900"/>
    </source>
</evidence>
<evidence type="ECO:0000259" key="11">
    <source>
        <dbReference type="PROSITE" id="PS51898"/>
    </source>
</evidence>
<feature type="compositionally biased region" description="Low complexity" evidence="10">
    <location>
        <begin position="279"/>
        <end position="290"/>
    </location>
</feature>
<dbReference type="PROSITE" id="PS51898">
    <property type="entry name" value="TYR_RECOMBINASE"/>
    <property type="match status" value="1"/>
</dbReference>
<dbReference type="SUPFAM" id="SSF69618">
    <property type="entry name" value="HemD-like"/>
    <property type="match status" value="1"/>
</dbReference>
<dbReference type="Pfam" id="PF02602">
    <property type="entry name" value="HEM4"/>
    <property type="match status" value="1"/>
</dbReference>
<feature type="region of interest" description="Disordered" evidence="10">
    <location>
        <begin position="279"/>
        <end position="331"/>
    </location>
</feature>
<evidence type="ECO:0000256" key="2">
    <source>
        <dbReference type="ARBA" id="ARBA00022490"/>
    </source>
</evidence>
<dbReference type="Gene3D" id="1.10.150.130">
    <property type="match status" value="1"/>
</dbReference>
<keyword evidence="8 9" id="KW-0131">Cell cycle</keyword>
<dbReference type="Gene3D" id="3.40.50.10090">
    <property type="match status" value="2"/>
</dbReference>
<keyword evidence="7 9" id="KW-0233">DNA recombination</keyword>
<comment type="function">
    <text evidence="9">Site-specific tyrosine recombinase, which acts by catalyzing the cutting and rejoining of the recombining DNA molecules. The XerC-XerD complex is essential to convert dimers of the bacterial chromosome into monomers to permit their segregation at cell division. It also contributes to the segregational stability of plasmids.</text>
</comment>
<evidence type="ECO:0000256" key="8">
    <source>
        <dbReference type="ARBA" id="ARBA00023306"/>
    </source>
</evidence>
<dbReference type="CDD" id="cd06578">
    <property type="entry name" value="HemD"/>
    <property type="match status" value="1"/>
</dbReference>
<dbReference type="RefSeq" id="WP_254166934.1">
    <property type="nucleotide sequence ID" value="NZ_JANAFB010000023.1"/>
</dbReference>
<dbReference type="Proteomes" id="UP001139502">
    <property type="component" value="Unassembled WGS sequence"/>
</dbReference>
<dbReference type="InterPro" id="IPR010998">
    <property type="entry name" value="Integrase_recombinase_N"/>
</dbReference>
<keyword evidence="2 9" id="KW-0963">Cytoplasm</keyword>
<evidence type="ECO:0000313" key="14">
    <source>
        <dbReference type="Proteomes" id="UP001139502"/>
    </source>
</evidence>
<evidence type="ECO:0000313" key="13">
    <source>
        <dbReference type="EMBL" id="MCP3426337.1"/>
    </source>
</evidence>
<organism evidence="13 14">
    <name type="scientific">Rothia santali</name>
    <dbReference type="NCBI Taxonomy" id="2949643"/>
    <lineage>
        <taxon>Bacteria</taxon>
        <taxon>Bacillati</taxon>
        <taxon>Actinomycetota</taxon>
        <taxon>Actinomycetes</taxon>
        <taxon>Micrococcales</taxon>
        <taxon>Micrococcaceae</taxon>
        <taxon>Rothia</taxon>
    </lineage>
</organism>
<dbReference type="InterPro" id="IPR039793">
    <property type="entry name" value="UROS/Hem4"/>
</dbReference>
<comment type="similarity">
    <text evidence="9">Belongs to the 'phage' integrase family. XerC subfamily.</text>
</comment>
<feature type="active site" evidence="9">
    <location>
        <position position="512"/>
    </location>
</feature>
<evidence type="ECO:0000256" key="10">
    <source>
        <dbReference type="SAM" id="MobiDB-lite"/>
    </source>
</evidence>
<accession>A0A9X2KHY7</accession>
<dbReference type="PROSITE" id="PS51900">
    <property type="entry name" value="CB"/>
    <property type="match status" value="1"/>
</dbReference>
<feature type="active site" evidence="9">
    <location>
        <position position="589"/>
    </location>
</feature>
<dbReference type="InterPro" id="IPR013762">
    <property type="entry name" value="Integrase-like_cat_sf"/>
</dbReference>
<keyword evidence="6 9" id="KW-0238">DNA-binding</keyword>
<feature type="active site" description="O-(3'-phospho-DNA)-tyrosine intermediate" evidence="9">
    <location>
        <position position="624"/>
    </location>
</feature>
<dbReference type="GO" id="GO:0009037">
    <property type="term" value="F:tyrosine-based site-specific recombinase activity"/>
    <property type="evidence" value="ECO:0007669"/>
    <property type="project" value="UniProtKB-UniRule"/>
</dbReference>
<feature type="active site" evidence="9">
    <location>
        <position position="488"/>
    </location>
</feature>
<dbReference type="InterPro" id="IPR011010">
    <property type="entry name" value="DNA_brk_join_enz"/>
</dbReference>
<keyword evidence="14" id="KW-1185">Reference proteome</keyword>
<dbReference type="GO" id="GO:0005737">
    <property type="term" value="C:cytoplasm"/>
    <property type="evidence" value="ECO:0007669"/>
    <property type="project" value="UniProtKB-SubCell"/>
</dbReference>
<dbReference type="PANTHER" id="PTHR40082">
    <property type="entry name" value="BLR5956 PROTEIN"/>
    <property type="match status" value="1"/>
</dbReference>
<dbReference type="InterPro" id="IPR036108">
    <property type="entry name" value="4pyrrol_syn_uPrphyn_synt_sf"/>
</dbReference>
<feature type="domain" description="Core-binding (CB)" evidence="12">
    <location>
        <begin position="335"/>
        <end position="421"/>
    </location>
</feature>
<gene>
    <name evidence="9" type="primary">xerC</name>
    <name evidence="13" type="ORF">NBM05_10075</name>
</gene>
<keyword evidence="4 9" id="KW-0159">Chromosome partition</keyword>
<dbReference type="InterPro" id="IPR002104">
    <property type="entry name" value="Integrase_catalytic"/>
</dbReference>
<dbReference type="Pfam" id="PF02899">
    <property type="entry name" value="Phage_int_SAM_1"/>
    <property type="match status" value="1"/>
</dbReference>
<dbReference type="GO" id="GO:0003677">
    <property type="term" value="F:DNA binding"/>
    <property type="evidence" value="ECO:0007669"/>
    <property type="project" value="UniProtKB-UniRule"/>
</dbReference>
<keyword evidence="5 9" id="KW-0229">DNA integration</keyword>
<evidence type="ECO:0000256" key="5">
    <source>
        <dbReference type="ARBA" id="ARBA00022908"/>
    </source>
</evidence>
<dbReference type="InterPro" id="IPR004107">
    <property type="entry name" value="Integrase_SAM-like_N"/>
</dbReference>
<dbReference type="Gene3D" id="1.10.443.10">
    <property type="entry name" value="Intergrase catalytic core"/>
    <property type="match status" value="1"/>
</dbReference>
<keyword evidence="3 9" id="KW-0132">Cell division</keyword>
<evidence type="ECO:0000256" key="4">
    <source>
        <dbReference type="ARBA" id="ARBA00022829"/>
    </source>
</evidence>
<dbReference type="PANTHER" id="PTHR40082:SF1">
    <property type="entry name" value="BLR5956 PROTEIN"/>
    <property type="match status" value="1"/>
</dbReference>